<dbReference type="PANTHER" id="PTHR47990">
    <property type="entry name" value="2-OXOGLUTARATE (2OG) AND FE(II)-DEPENDENT OXYGENASE SUPERFAMILY PROTEIN-RELATED"/>
    <property type="match status" value="1"/>
</dbReference>
<accession>A0A200Q0N8</accession>
<dbReference type="FunFam" id="2.60.120.330:FF:000022">
    <property type="entry name" value="Probable 2-oxoglutarate-dependent dioxygenase AOP1.2"/>
    <property type="match status" value="1"/>
</dbReference>
<comment type="function">
    <text evidence="4">Probable 2-oxoglutarate-dependent dioxygenase that may be involved in glucosinolates biosynthesis. May play a role in the production of aliphatic glucosinolates.</text>
</comment>
<dbReference type="Pfam" id="PF14226">
    <property type="entry name" value="DIOX_N"/>
    <property type="match status" value="1"/>
</dbReference>
<name>A0A200Q0N8_MACCD</name>
<dbReference type="SUPFAM" id="SSF51197">
    <property type="entry name" value="Clavaminate synthase-like"/>
    <property type="match status" value="1"/>
</dbReference>
<evidence type="ECO:0000256" key="2">
    <source>
        <dbReference type="ARBA" id="ARBA00023002"/>
    </source>
</evidence>
<evidence type="ECO:0000256" key="5">
    <source>
        <dbReference type="RuleBase" id="RU003682"/>
    </source>
</evidence>
<keyword evidence="1 5" id="KW-0479">Metal-binding</keyword>
<dbReference type="InterPro" id="IPR050231">
    <property type="entry name" value="Iron_ascorbate_oxido_reductase"/>
</dbReference>
<evidence type="ECO:0000256" key="3">
    <source>
        <dbReference type="ARBA" id="ARBA00023004"/>
    </source>
</evidence>
<feature type="domain" description="Fe2OG dioxygenase" evidence="6">
    <location>
        <begin position="162"/>
        <end position="266"/>
    </location>
</feature>
<keyword evidence="7" id="KW-0223">Dioxygenase</keyword>
<sequence length="316" mass="35579">MGSETTIKIPIVDLSSQNLEPGTDNWFSVQTQVCEALEEYGCFEAIYDEVPLELHNAMFNAIQEVLDLPLETKIQNKPDKHFFGYFEESPASPISEGTGIYGAPVLEQVQSFTKLMWPQGNDPFCETVHSFSNRVLDLAKKVMGIIFEGYGVQKYYDSHAESITALLRVNKYRGPAEINNHEAMIVIPSHTDKTFVTILQQNHVNGLEIKPRNGEWVSVTPLAGSSIVMIGDAFLAWSNGRLHSPEHRVVHKGDKTRYSLALFTFSKNLVQAPEELVDDEEHPLMFKPFDNIGLIDFYYTEEGQKVESPLKAYCGV</sequence>
<dbReference type="Proteomes" id="UP000195402">
    <property type="component" value="Unassembled WGS sequence"/>
</dbReference>
<comment type="caution">
    <text evidence="7">The sequence shown here is derived from an EMBL/GenBank/DDBJ whole genome shotgun (WGS) entry which is preliminary data.</text>
</comment>
<dbReference type="InterPro" id="IPR027443">
    <property type="entry name" value="IPNS-like_sf"/>
</dbReference>
<keyword evidence="8" id="KW-1185">Reference proteome</keyword>
<evidence type="ECO:0000259" key="6">
    <source>
        <dbReference type="PROSITE" id="PS51471"/>
    </source>
</evidence>
<reference evidence="7 8" key="1">
    <citation type="journal article" date="2017" name="Mol. Plant">
        <title>The Genome of Medicinal Plant Macleaya cordata Provides New Insights into Benzylisoquinoline Alkaloids Metabolism.</title>
        <authorList>
            <person name="Liu X."/>
            <person name="Liu Y."/>
            <person name="Huang P."/>
            <person name="Ma Y."/>
            <person name="Qing Z."/>
            <person name="Tang Q."/>
            <person name="Cao H."/>
            <person name="Cheng P."/>
            <person name="Zheng Y."/>
            <person name="Yuan Z."/>
            <person name="Zhou Y."/>
            <person name="Liu J."/>
            <person name="Tang Z."/>
            <person name="Zhuo Y."/>
            <person name="Zhang Y."/>
            <person name="Yu L."/>
            <person name="Huang J."/>
            <person name="Yang P."/>
            <person name="Peng Q."/>
            <person name="Zhang J."/>
            <person name="Jiang W."/>
            <person name="Zhang Z."/>
            <person name="Lin K."/>
            <person name="Ro D.K."/>
            <person name="Chen X."/>
            <person name="Xiong X."/>
            <person name="Shang Y."/>
            <person name="Huang S."/>
            <person name="Zeng J."/>
        </authorList>
    </citation>
    <scope>NUCLEOTIDE SEQUENCE [LARGE SCALE GENOMIC DNA]</scope>
    <source>
        <strain evidence="8">cv. BLH2017</strain>
        <tissue evidence="7">Root</tissue>
    </source>
</reference>
<dbReference type="InterPro" id="IPR044861">
    <property type="entry name" value="IPNS-like_FE2OG_OXY"/>
</dbReference>
<keyword evidence="3 5" id="KW-0408">Iron</keyword>
<gene>
    <name evidence="7" type="ORF">BVC80_695g19</name>
</gene>
<keyword evidence="2 5" id="KW-0560">Oxidoreductase</keyword>
<evidence type="ECO:0000256" key="1">
    <source>
        <dbReference type="ARBA" id="ARBA00022723"/>
    </source>
</evidence>
<dbReference type="AlphaFoldDB" id="A0A200Q0N8"/>
<dbReference type="STRING" id="56857.A0A200Q0N8"/>
<dbReference type="EMBL" id="MVGT01003438">
    <property type="protein sequence ID" value="OVA04006.1"/>
    <property type="molecule type" value="Genomic_DNA"/>
</dbReference>
<evidence type="ECO:0000256" key="4">
    <source>
        <dbReference type="ARBA" id="ARBA00057022"/>
    </source>
</evidence>
<evidence type="ECO:0000313" key="7">
    <source>
        <dbReference type="EMBL" id="OVA04006.1"/>
    </source>
</evidence>
<dbReference type="OMA" id="INNHEAM"/>
<dbReference type="InParanoid" id="A0A200Q0N8"/>
<dbReference type="GO" id="GO:0046872">
    <property type="term" value="F:metal ion binding"/>
    <property type="evidence" value="ECO:0007669"/>
    <property type="project" value="UniProtKB-KW"/>
</dbReference>
<dbReference type="PROSITE" id="PS51471">
    <property type="entry name" value="FE2OG_OXY"/>
    <property type="match status" value="1"/>
</dbReference>
<dbReference type="InterPro" id="IPR026992">
    <property type="entry name" value="DIOX_N"/>
</dbReference>
<proteinExistence type="inferred from homology"/>
<comment type="similarity">
    <text evidence="5">Belongs to the iron/ascorbate-dependent oxidoreductase family.</text>
</comment>
<dbReference type="Pfam" id="PF03171">
    <property type="entry name" value="2OG-FeII_Oxy"/>
    <property type="match status" value="1"/>
</dbReference>
<dbReference type="Gene3D" id="2.60.120.330">
    <property type="entry name" value="B-lactam Antibiotic, Isopenicillin N Synthase, Chain"/>
    <property type="match status" value="1"/>
</dbReference>
<dbReference type="InterPro" id="IPR005123">
    <property type="entry name" value="Oxoglu/Fe-dep_dioxygenase_dom"/>
</dbReference>
<evidence type="ECO:0000313" key="8">
    <source>
        <dbReference type="Proteomes" id="UP000195402"/>
    </source>
</evidence>
<organism evidence="7 8">
    <name type="scientific">Macleaya cordata</name>
    <name type="common">Five-seeded plume-poppy</name>
    <name type="synonym">Bocconia cordata</name>
    <dbReference type="NCBI Taxonomy" id="56857"/>
    <lineage>
        <taxon>Eukaryota</taxon>
        <taxon>Viridiplantae</taxon>
        <taxon>Streptophyta</taxon>
        <taxon>Embryophyta</taxon>
        <taxon>Tracheophyta</taxon>
        <taxon>Spermatophyta</taxon>
        <taxon>Magnoliopsida</taxon>
        <taxon>Ranunculales</taxon>
        <taxon>Papaveraceae</taxon>
        <taxon>Papaveroideae</taxon>
        <taxon>Macleaya</taxon>
    </lineage>
</organism>
<dbReference type="OrthoDB" id="288590at2759"/>
<protein>
    <submittedName>
        <fullName evidence="7">Oxoglutarate/iron-dependent dioxygenase</fullName>
    </submittedName>
</protein>
<dbReference type="GO" id="GO:0051213">
    <property type="term" value="F:dioxygenase activity"/>
    <property type="evidence" value="ECO:0007669"/>
    <property type="project" value="UniProtKB-KW"/>
</dbReference>